<dbReference type="SUPFAM" id="SSF53383">
    <property type="entry name" value="PLP-dependent transferases"/>
    <property type="match status" value="1"/>
</dbReference>
<dbReference type="EMBL" id="AYZD01000009">
    <property type="protein sequence ID" value="KRM97077.1"/>
    <property type="molecule type" value="Genomic_DNA"/>
</dbReference>
<dbReference type="InterPro" id="IPR016454">
    <property type="entry name" value="Cysteine_dSase"/>
</dbReference>
<dbReference type="InterPro" id="IPR015424">
    <property type="entry name" value="PyrdxlP-dep_Trfase"/>
</dbReference>
<dbReference type="PATRIC" id="fig|1423725.3.peg.188"/>
<dbReference type="Proteomes" id="UP000051015">
    <property type="component" value="Unassembled WGS sequence"/>
</dbReference>
<evidence type="ECO:0000313" key="4">
    <source>
        <dbReference type="EMBL" id="KRM97077.1"/>
    </source>
</evidence>
<dbReference type="InterPro" id="IPR015421">
    <property type="entry name" value="PyrdxlP-dep_Trfase_major"/>
</dbReference>
<protein>
    <submittedName>
        <fullName evidence="4">Cysteine desulfurase</fullName>
    </submittedName>
</protein>
<keyword evidence="2" id="KW-0663">Pyridoxal phosphate</keyword>
<evidence type="ECO:0000256" key="2">
    <source>
        <dbReference type="ARBA" id="ARBA00022898"/>
    </source>
</evidence>
<proteinExistence type="predicted"/>
<dbReference type="PANTHER" id="PTHR11601:SF36">
    <property type="entry name" value="CYSTEINE DESULFURASE NIFS-RELATED"/>
    <property type="match status" value="1"/>
</dbReference>
<dbReference type="InterPro" id="IPR015422">
    <property type="entry name" value="PyrdxlP-dep_Trfase_small"/>
</dbReference>
<keyword evidence="5" id="KW-1185">Reference proteome</keyword>
<sequence length="368" mass="40012">MILMIYFDNAATTKMSAAALKSYREVAENFYGNSESLHFFGNQSNSLVDESRQTIAKLFNVIPDGLIFTSGGTESNQVGISTLAKVGGKKNEILVSPLEHSSVYQILDKFEADKKAHIRFLPVDSAGKVTPTILKKNISSKTALIIIQAVNSIVGIVQDIKSLKTIASENKIPLFVDTVQATAKIPIDFSNLAGFSCSAHKFNGPKSCGLLFLSPNALTVPQYNNVFQQNGFLPGTLDVPSIVSMTTALQEAYPKIDANYSYLKGLQTRLEKNISREIKVIHGAYPGICGLMLPQVQAQEAVTTMGQSGFCFSTVSACSIKDPRPNRSLLSLGLSAEETKRYIRLSFSPSNTPAEIDLFAETLNEMYG</sequence>
<name>A0A0R2D038_9LACO</name>
<dbReference type="InterPro" id="IPR000192">
    <property type="entry name" value="Aminotrans_V_dom"/>
</dbReference>
<gene>
    <name evidence="4" type="ORF">FC19_GL000184</name>
</gene>
<dbReference type="Gene3D" id="3.40.640.10">
    <property type="entry name" value="Type I PLP-dependent aspartate aminotransferase-like (Major domain)"/>
    <property type="match status" value="1"/>
</dbReference>
<dbReference type="Gene3D" id="3.90.1150.10">
    <property type="entry name" value="Aspartate Aminotransferase, domain 1"/>
    <property type="match status" value="1"/>
</dbReference>
<comment type="cofactor">
    <cofactor evidence="1">
        <name>pyridoxal 5'-phosphate</name>
        <dbReference type="ChEBI" id="CHEBI:597326"/>
    </cofactor>
</comment>
<evidence type="ECO:0000259" key="3">
    <source>
        <dbReference type="Pfam" id="PF00266"/>
    </source>
</evidence>
<reference evidence="4 5" key="1">
    <citation type="journal article" date="2015" name="Genome Announc.">
        <title>Expanding the biotechnology potential of lactobacilli through comparative genomics of 213 strains and associated genera.</title>
        <authorList>
            <person name="Sun Z."/>
            <person name="Harris H.M."/>
            <person name="McCann A."/>
            <person name="Guo C."/>
            <person name="Argimon S."/>
            <person name="Zhang W."/>
            <person name="Yang X."/>
            <person name="Jeffery I.B."/>
            <person name="Cooney J.C."/>
            <person name="Kagawa T.F."/>
            <person name="Liu W."/>
            <person name="Song Y."/>
            <person name="Salvetti E."/>
            <person name="Wrobel A."/>
            <person name="Rasinkangas P."/>
            <person name="Parkhill J."/>
            <person name="Rea M.C."/>
            <person name="O'Sullivan O."/>
            <person name="Ritari J."/>
            <person name="Douillard F.P."/>
            <person name="Paul Ross R."/>
            <person name="Yang R."/>
            <person name="Briner A.E."/>
            <person name="Felis G.E."/>
            <person name="de Vos W.M."/>
            <person name="Barrangou R."/>
            <person name="Klaenhammer T.R."/>
            <person name="Caufield P.W."/>
            <person name="Cui Y."/>
            <person name="Zhang H."/>
            <person name="O'Toole P.W."/>
        </authorList>
    </citation>
    <scope>NUCLEOTIDE SEQUENCE [LARGE SCALE GENOMIC DNA]</scope>
    <source>
        <strain evidence="4 5">DSM 21051</strain>
    </source>
</reference>
<dbReference type="PIRSF" id="PIRSF005572">
    <property type="entry name" value="NifS"/>
    <property type="match status" value="1"/>
</dbReference>
<accession>A0A0R2D038</accession>
<dbReference type="Gene3D" id="1.10.260.50">
    <property type="match status" value="1"/>
</dbReference>
<feature type="domain" description="Aminotransferase class V" evidence="3">
    <location>
        <begin position="5"/>
        <end position="359"/>
    </location>
</feature>
<dbReference type="STRING" id="1423725.FC19_GL000184"/>
<organism evidence="4 5">
    <name type="scientific">Liquorilactobacillus aquaticus DSM 21051</name>
    <dbReference type="NCBI Taxonomy" id="1423725"/>
    <lineage>
        <taxon>Bacteria</taxon>
        <taxon>Bacillati</taxon>
        <taxon>Bacillota</taxon>
        <taxon>Bacilli</taxon>
        <taxon>Lactobacillales</taxon>
        <taxon>Lactobacillaceae</taxon>
        <taxon>Liquorilactobacillus</taxon>
    </lineage>
</organism>
<dbReference type="GO" id="GO:0003824">
    <property type="term" value="F:catalytic activity"/>
    <property type="evidence" value="ECO:0007669"/>
    <property type="project" value="UniProtKB-ARBA"/>
</dbReference>
<dbReference type="AlphaFoldDB" id="A0A0R2D038"/>
<dbReference type="PANTHER" id="PTHR11601">
    <property type="entry name" value="CYSTEINE DESULFURYLASE FAMILY MEMBER"/>
    <property type="match status" value="1"/>
</dbReference>
<evidence type="ECO:0000313" key="5">
    <source>
        <dbReference type="Proteomes" id="UP000051015"/>
    </source>
</evidence>
<evidence type="ECO:0000256" key="1">
    <source>
        <dbReference type="ARBA" id="ARBA00001933"/>
    </source>
</evidence>
<comment type="caution">
    <text evidence="4">The sequence shown here is derived from an EMBL/GenBank/DDBJ whole genome shotgun (WGS) entry which is preliminary data.</text>
</comment>
<dbReference type="Pfam" id="PF00266">
    <property type="entry name" value="Aminotran_5"/>
    <property type="match status" value="1"/>
</dbReference>